<comment type="function">
    <text evidence="12">Extracellular aminopeptidase that allows assimilation of proteinaceous substrates.</text>
</comment>
<dbReference type="PANTHER" id="PTHR12147:SF56">
    <property type="entry name" value="AMINOPEPTIDASE YDR415C-RELATED"/>
    <property type="match status" value="1"/>
</dbReference>
<keyword evidence="8 14" id="KW-0862">Zinc</keyword>
<keyword evidence="3 16" id="KW-0031">Aminopeptidase</keyword>
<dbReference type="GO" id="GO:0006508">
    <property type="term" value="P:proteolysis"/>
    <property type="evidence" value="ECO:0007669"/>
    <property type="project" value="UniProtKB-KW"/>
</dbReference>
<evidence type="ECO:0000256" key="6">
    <source>
        <dbReference type="ARBA" id="ARBA00022729"/>
    </source>
</evidence>
<gene>
    <name evidence="16" type="ORF">CCHR01_05886</name>
</gene>
<evidence type="ECO:0000256" key="10">
    <source>
        <dbReference type="ARBA" id="ARBA00023157"/>
    </source>
</evidence>
<dbReference type="Proteomes" id="UP001243330">
    <property type="component" value="Unassembled WGS sequence"/>
</dbReference>
<keyword evidence="6 14" id="KW-0732">Signal</keyword>
<keyword evidence="11" id="KW-0325">Glycoprotein</keyword>
<evidence type="ECO:0000256" key="14">
    <source>
        <dbReference type="RuleBase" id="RU361240"/>
    </source>
</evidence>
<dbReference type="GO" id="GO:0008235">
    <property type="term" value="F:metalloexopeptidase activity"/>
    <property type="evidence" value="ECO:0007669"/>
    <property type="project" value="InterPro"/>
</dbReference>
<evidence type="ECO:0000256" key="12">
    <source>
        <dbReference type="ARBA" id="ARBA00043843"/>
    </source>
</evidence>
<evidence type="ECO:0000256" key="8">
    <source>
        <dbReference type="ARBA" id="ARBA00022833"/>
    </source>
</evidence>
<feature type="chain" id="PRO_5041767990" description="Peptide hydrolase" evidence="14">
    <location>
        <begin position="20"/>
        <end position="410"/>
    </location>
</feature>
<evidence type="ECO:0000256" key="5">
    <source>
        <dbReference type="ARBA" id="ARBA00022723"/>
    </source>
</evidence>
<evidence type="ECO:0000313" key="17">
    <source>
        <dbReference type="Proteomes" id="UP001243330"/>
    </source>
</evidence>
<accession>A0AAD9AP54</accession>
<evidence type="ECO:0000313" key="16">
    <source>
        <dbReference type="EMBL" id="KAK1851503.1"/>
    </source>
</evidence>
<feature type="signal peptide" evidence="14">
    <location>
        <begin position="1"/>
        <end position="19"/>
    </location>
</feature>
<dbReference type="InterPro" id="IPR045175">
    <property type="entry name" value="M28_fam"/>
</dbReference>
<keyword evidence="9" id="KW-0865">Zymogen</keyword>
<protein>
    <recommendedName>
        <fullName evidence="14">Peptide hydrolase</fullName>
        <ecNumber evidence="14">3.4.-.-</ecNumber>
    </recommendedName>
</protein>
<evidence type="ECO:0000256" key="3">
    <source>
        <dbReference type="ARBA" id="ARBA00022438"/>
    </source>
</evidence>
<dbReference type="SUPFAM" id="SSF53187">
    <property type="entry name" value="Zn-dependent exopeptidases"/>
    <property type="match status" value="1"/>
</dbReference>
<keyword evidence="4 14" id="KW-0645">Protease</keyword>
<dbReference type="EC" id="3.4.-.-" evidence="14"/>
<dbReference type="GO" id="GO:0046872">
    <property type="term" value="F:metal ion binding"/>
    <property type="evidence" value="ECO:0007669"/>
    <property type="project" value="UniProtKB-KW"/>
</dbReference>
<evidence type="ECO:0000256" key="7">
    <source>
        <dbReference type="ARBA" id="ARBA00022801"/>
    </source>
</evidence>
<evidence type="ECO:0000256" key="11">
    <source>
        <dbReference type="ARBA" id="ARBA00023180"/>
    </source>
</evidence>
<comment type="cofactor">
    <cofactor evidence="1">
        <name>Zn(2+)</name>
        <dbReference type="ChEBI" id="CHEBI:29105"/>
    </cofactor>
</comment>
<comment type="subunit">
    <text evidence="2">Monomer.</text>
</comment>
<reference evidence="16" key="1">
    <citation type="submission" date="2023-01" db="EMBL/GenBank/DDBJ databases">
        <title>Colletotrichum chrysophilum M932 genome sequence.</title>
        <authorList>
            <person name="Baroncelli R."/>
        </authorList>
    </citation>
    <scope>NUCLEOTIDE SEQUENCE</scope>
    <source>
        <strain evidence="16">M932</strain>
    </source>
</reference>
<evidence type="ECO:0000256" key="2">
    <source>
        <dbReference type="ARBA" id="ARBA00011245"/>
    </source>
</evidence>
<organism evidence="16 17">
    <name type="scientific">Colletotrichum chrysophilum</name>
    <dbReference type="NCBI Taxonomy" id="1836956"/>
    <lineage>
        <taxon>Eukaryota</taxon>
        <taxon>Fungi</taxon>
        <taxon>Dikarya</taxon>
        <taxon>Ascomycota</taxon>
        <taxon>Pezizomycotina</taxon>
        <taxon>Sordariomycetes</taxon>
        <taxon>Hypocreomycetidae</taxon>
        <taxon>Glomerellales</taxon>
        <taxon>Glomerellaceae</taxon>
        <taxon>Colletotrichum</taxon>
        <taxon>Colletotrichum gloeosporioides species complex</taxon>
    </lineage>
</organism>
<evidence type="ECO:0000256" key="9">
    <source>
        <dbReference type="ARBA" id="ARBA00023145"/>
    </source>
</evidence>
<dbReference type="AlphaFoldDB" id="A0AAD9AP54"/>
<evidence type="ECO:0000256" key="1">
    <source>
        <dbReference type="ARBA" id="ARBA00001947"/>
    </source>
</evidence>
<evidence type="ECO:0000256" key="4">
    <source>
        <dbReference type="ARBA" id="ARBA00022670"/>
    </source>
</evidence>
<feature type="domain" description="Peptidase M28" evidence="15">
    <location>
        <begin position="174"/>
        <end position="328"/>
    </location>
</feature>
<evidence type="ECO:0000259" key="15">
    <source>
        <dbReference type="Pfam" id="PF04389"/>
    </source>
</evidence>
<comment type="caution">
    <text evidence="16">The sequence shown here is derived from an EMBL/GenBank/DDBJ whole genome shotgun (WGS) entry which is preliminary data.</text>
</comment>
<dbReference type="GO" id="GO:0004177">
    <property type="term" value="F:aminopeptidase activity"/>
    <property type="evidence" value="ECO:0007669"/>
    <property type="project" value="UniProtKB-KW"/>
</dbReference>
<dbReference type="Gene3D" id="3.40.630.10">
    <property type="entry name" value="Zn peptidases"/>
    <property type="match status" value="1"/>
</dbReference>
<keyword evidence="5 14" id="KW-0479">Metal-binding</keyword>
<name>A0AAD9AP54_9PEZI</name>
<sequence length="410" mass="44155">MRFIATLALTAASFGFVAAAPATEAPVADKADLRLIKTSEEDAGTWVTEDEKFEKYTSKGIGFIDITDITDEEVLAALSTADDVQISKLSARQAVTYPTTLTHITEANSLISRVSNSGPQSWLKTLTDFNNRHYRSTTGTQASTWLYNQAVSIASGNSAITVSRFTHSFNQPSIIVKYPGTTSDLVIVGAHMDSTAGSSTARSPGADDNGSGTVVVLEALRVLVAVGFKPKNTLEFHFYAGEEGGLLGSAGVFSNYKSAGKRVLGMLNQDMTGYSPGGKATVYTDYVDAAFTAYVRLITTQYTGATPASSSCGYGCSDHASARSNGFRKCFRRLWSEMQLIKSQLLPLSTRSLSALPTPISTLPETHTRASNGTQFCVTPSLLSASWWRLLISKCDDERIQHVHLTPTQY</sequence>
<dbReference type="EMBL" id="JAQOWY010000095">
    <property type="protein sequence ID" value="KAK1851503.1"/>
    <property type="molecule type" value="Genomic_DNA"/>
</dbReference>
<keyword evidence="10" id="KW-1015">Disulfide bond</keyword>
<dbReference type="InterPro" id="IPR007484">
    <property type="entry name" value="Peptidase_M28"/>
</dbReference>
<comment type="similarity">
    <text evidence="13">Belongs to the peptidase M28 family. M28E subfamily.</text>
</comment>
<keyword evidence="7 14" id="KW-0378">Hydrolase</keyword>
<evidence type="ECO:0000256" key="13">
    <source>
        <dbReference type="ARBA" id="ARBA00043962"/>
    </source>
</evidence>
<dbReference type="PANTHER" id="PTHR12147">
    <property type="entry name" value="METALLOPEPTIDASE M28 FAMILY MEMBER"/>
    <property type="match status" value="1"/>
</dbReference>
<dbReference type="Pfam" id="PF04389">
    <property type="entry name" value="Peptidase_M28"/>
    <property type="match status" value="1"/>
</dbReference>
<proteinExistence type="inferred from homology"/>
<keyword evidence="17" id="KW-1185">Reference proteome</keyword>